<dbReference type="SUPFAM" id="SSF52096">
    <property type="entry name" value="ClpP/crotonase"/>
    <property type="match status" value="1"/>
</dbReference>
<keyword evidence="5" id="KW-1185">Reference proteome</keyword>
<feature type="domain" description="Tail specific protease" evidence="3">
    <location>
        <begin position="267"/>
        <end position="418"/>
    </location>
</feature>
<dbReference type="InterPro" id="IPR036034">
    <property type="entry name" value="PDZ_sf"/>
</dbReference>
<comment type="caution">
    <text evidence="4">The sequence shown here is derived from an EMBL/GenBank/DDBJ whole genome shotgun (WGS) entry which is preliminary data.</text>
</comment>
<accession>A0ABV9JJE3</accession>
<evidence type="ECO:0000313" key="5">
    <source>
        <dbReference type="Proteomes" id="UP001595962"/>
    </source>
</evidence>
<evidence type="ECO:0000256" key="2">
    <source>
        <dbReference type="SAM" id="SignalP"/>
    </source>
</evidence>
<dbReference type="EMBL" id="JBHSGB010000002">
    <property type="protein sequence ID" value="MFC4653810.1"/>
    <property type="molecule type" value="Genomic_DNA"/>
</dbReference>
<feature type="compositionally biased region" description="Polar residues" evidence="1">
    <location>
        <begin position="497"/>
        <end position="511"/>
    </location>
</feature>
<dbReference type="Proteomes" id="UP001595962">
    <property type="component" value="Unassembled WGS sequence"/>
</dbReference>
<dbReference type="PANTHER" id="PTHR32060:SF30">
    <property type="entry name" value="CARBOXY-TERMINAL PROCESSING PROTEASE CTPA"/>
    <property type="match status" value="1"/>
</dbReference>
<feature type="signal peptide" evidence="2">
    <location>
        <begin position="1"/>
        <end position="19"/>
    </location>
</feature>
<dbReference type="Gene3D" id="2.30.42.10">
    <property type="match status" value="1"/>
</dbReference>
<dbReference type="CDD" id="cd07561">
    <property type="entry name" value="Peptidase_S41_CPP_like"/>
    <property type="match status" value="1"/>
</dbReference>
<dbReference type="InterPro" id="IPR029045">
    <property type="entry name" value="ClpP/crotonase-like_dom_sf"/>
</dbReference>
<feature type="region of interest" description="Disordered" evidence="1">
    <location>
        <begin position="497"/>
        <end position="549"/>
    </location>
</feature>
<gene>
    <name evidence="4" type="ORF">ACFO3I_02105</name>
</gene>
<dbReference type="PROSITE" id="PS51257">
    <property type="entry name" value="PROKAR_LIPOPROTEIN"/>
    <property type="match status" value="1"/>
</dbReference>
<name>A0ABV9JJE3_9GAMM</name>
<sequence length="549" mass="58937">MKFQFWLSLVAAVSMTACGGGGGSSGASTGGSSTGGTGSGSATAPVWTAGVYNSESQYKDYCANPRSGADPYNSNQPYPDKAGSAMHEKMWLRSWSNRTYLWYRELPDRDPASYTVAAYFAQLKTEQSTASSAAKDQFHFTQDTASYNQQTQSGVSSGYGIEWSVQSTTVPRWFQVAYTEPNSPASNAMVKRGDIILEIDGVDFINDPSQAGVNTLNAGLFPAASGERHQFKFRRTDGTEYSLTLTAANVASSPVQNVKVLNTSAGKLGYMQFNSFITPAQPQLISAVQQFRDQAVSNLVIDLRYNGGGLLALSSQLGYMLTGPNIIQNRYFEKMQFNDKYPNTNPVTGASLAATPFYSKQINYEQNTLTSTSLPNLNLSRIFVLATGNTCSASEALINGLRGVDAEVILIGDRTCGKPYGFYPEDNCGTTYFTIQFSGINAKGFGDYADGFVPTPAPQFDDQVKGCAVADDFSHALGDPAEALLASAVEYAQSGSCPVSASSSTDNPSLRSDSRSAVPALLSTPAVRNPNDRVLNQSIRSPIHEQEQP</sequence>
<proteinExistence type="predicted"/>
<dbReference type="Gene3D" id="3.90.226.10">
    <property type="entry name" value="2-enoyl-CoA Hydratase, Chain A, domain 1"/>
    <property type="match status" value="1"/>
</dbReference>
<dbReference type="PANTHER" id="PTHR32060">
    <property type="entry name" value="TAIL-SPECIFIC PROTEASE"/>
    <property type="match status" value="1"/>
</dbReference>
<dbReference type="Gene3D" id="3.30.750.170">
    <property type="match status" value="1"/>
</dbReference>
<dbReference type="Pfam" id="PF03572">
    <property type="entry name" value="Peptidase_S41"/>
    <property type="match status" value="1"/>
</dbReference>
<evidence type="ECO:0000313" key="4">
    <source>
        <dbReference type="EMBL" id="MFC4653810.1"/>
    </source>
</evidence>
<evidence type="ECO:0000259" key="3">
    <source>
        <dbReference type="Pfam" id="PF03572"/>
    </source>
</evidence>
<protein>
    <submittedName>
        <fullName evidence="4">S41 family peptidase</fullName>
    </submittedName>
</protein>
<reference evidence="5" key="1">
    <citation type="journal article" date="2019" name="Int. J. Syst. Evol. Microbiol.">
        <title>The Global Catalogue of Microorganisms (GCM) 10K type strain sequencing project: providing services to taxonomists for standard genome sequencing and annotation.</title>
        <authorList>
            <consortium name="The Broad Institute Genomics Platform"/>
            <consortium name="The Broad Institute Genome Sequencing Center for Infectious Disease"/>
            <person name="Wu L."/>
            <person name="Ma J."/>
        </authorList>
    </citation>
    <scope>NUCLEOTIDE SEQUENCE [LARGE SCALE GENOMIC DNA]</scope>
    <source>
        <strain evidence="5">DT28</strain>
    </source>
</reference>
<dbReference type="SUPFAM" id="SSF50156">
    <property type="entry name" value="PDZ domain-like"/>
    <property type="match status" value="1"/>
</dbReference>
<keyword evidence="2" id="KW-0732">Signal</keyword>
<dbReference type="RefSeq" id="WP_377331369.1">
    <property type="nucleotide sequence ID" value="NZ_JBHSGB010000002.1"/>
</dbReference>
<organism evidence="4 5">
    <name type="scientific">Rheinheimera marina</name>
    <dbReference type="NCBI Taxonomy" id="1774958"/>
    <lineage>
        <taxon>Bacteria</taxon>
        <taxon>Pseudomonadati</taxon>
        <taxon>Pseudomonadota</taxon>
        <taxon>Gammaproteobacteria</taxon>
        <taxon>Chromatiales</taxon>
        <taxon>Chromatiaceae</taxon>
        <taxon>Rheinheimera</taxon>
    </lineage>
</organism>
<feature type="chain" id="PRO_5046871254" evidence="2">
    <location>
        <begin position="20"/>
        <end position="549"/>
    </location>
</feature>
<evidence type="ECO:0000256" key="1">
    <source>
        <dbReference type="SAM" id="MobiDB-lite"/>
    </source>
</evidence>
<dbReference type="InterPro" id="IPR005151">
    <property type="entry name" value="Tail-specific_protease"/>
</dbReference>